<dbReference type="GO" id="GO:0005829">
    <property type="term" value="C:cytosol"/>
    <property type="evidence" value="ECO:0007669"/>
    <property type="project" value="TreeGrafter"/>
</dbReference>
<comment type="similarity">
    <text evidence="1 16">Belongs to the helicase family. DnaB subfamily.</text>
</comment>
<keyword evidence="3 16" id="KW-0235">DNA replication</keyword>
<feature type="domain" description="DOD-type homing endonuclease" evidence="17">
    <location>
        <begin position="326"/>
        <end position="466"/>
    </location>
</feature>
<evidence type="ECO:0000256" key="14">
    <source>
        <dbReference type="ARBA" id="ARBA00048954"/>
    </source>
</evidence>
<dbReference type="SUPFAM" id="SSF48024">
    <property type="entry name" value="N-terminal domain of DnaB helicase"/>
    <property type="match status" value="1"/>
</dbReference>
<evidence type="ECO:0000256" key="7">
    <source>
        <dbReference type="ARBA" id="ARBA00022806"/>
    </source>
</evidence>
<dbReference type="CDD" id="cd00984">
    <property type="entry name" value="DnaB_C"/>
    <property type="match status" value="1"/>
</dbReference>
<evidence type="ECO:0000256" key="15">
    <source>
        <dbReference type="NCBIfam" id="TIGR00665"/>
    </source>
</evidence>
<dbReference type="SMART" id="SM00306">
    <property type="entry name" value="HintN"/>
    <property type="match status" value="1"/>
</dbReference>
<dbReference type="NCBIfam" id="TIGR01443">
    <property type="entry name" value="intein_Cterm"/>
    <property type="match status" value="1"/>
</dbReference>
<keyword evidence="2 16" id="KW-0639">Primosome</keyword>
<gene>
    <name evidence="19" type="ORF">SE17_05650</name>
</gene>
<reference evidence="19 20" key="1">
    <citation type="submission" date="2015-09" db="EMBL/GenBank/DDBJ databases">
        <title>Draft genome sequence of Kouleothrix aurantiaca JCM 19913.</title>
        <authorList>
            <person name="Hemp J."/>
        </authorList>
    </citation>
    <scope>NUCLEOTIDE SEQUENCE [LARGE SCALE GENOMIC DNA]</scope>
    <source>
        <strain evidence="19 20">COM-B</strain>
    </source>
</reference>
<dbReference type="AlphaFoldDB" id="A0A0P9D8F2"/>
<dbReference type="GO" id="GO:0043139">
    <property type="term" value="F:5'-3' DNA helicase activity"/>
    <property type="evidence" value="ECO:0007669"/>
    <property type="project" value="UniProtKB-EC"/>
</dbReference>
<dbReference type="NCBIfam" id="TIGR00665">
    <property type="entry name" value="DnaB"/>
    <property type="match status" value="1"/>
</dbReference>
<dbReference type="Pfam" id="PF03796">
    <property type="entry name" value="DnaB_C"/>
    <property type="match status" value="2"/>
</dbReference>
<name>A0A0P9D8F2_9CHLR</name>
<dbReference type="GO" id="GO:0016539">
    <property type="term" value="P:intein-mediated protein splicing"/>
    <property type="evidence" value="ECO:0007669"/>
    <property type="project" value="InterPro"/>
</dbReference>
<dbReference type="Gene3D" id="3.10.28.10">
    <property type="entry name" value="Homing endonucleases"/>
    <property type="match status" value="1"/>
</dbReference>
<dbReference type="InterPro" id="IPR007692">
    <property type="entry name" value="DNA_helicase_DnaB"/>
</dbReference>
<dbReference type="SUPFAM" id="SSF55608">
    <property type="entry name" value="Homing endonucleases"/>
    <property type="match status" value="1"/>
</dbReference>
<dbReference type="InterPro" id="IPR004860">
    <property type="entry name" value="LAGLIDADG_dom"/>
</dbReference>
<keyword evidence="20" id="KW-1185">Reference proteome</keyword>
<dbReference type="InterPro" id="IPR007694">
    <property type="entry name" value="DNA_helicase_DnaB-like_C"/>
</dbReference>
<dbReference type="GO" id="GO:0006269">
    <property type="term" value="P:DNA replication, synthesis of primer"/>
    <property type="evidence" value="ECO:0007669"/>
    <property type="project" value="UniProtKB-UniRule"/>
</dbReference>
<dbReference type="Gene3D" id="2.170.16.10">
    <property type="entry name" value="Hedgehog/Intein (Hint) domain"/>
    <property type="match status" value="2"/>
</dbReference>
<keyword evidence="8" id="KW-0068">Autocatalytic cleavage</keyword>
<dbReference type="Gene3D" id="3.40.50.300">
    <property type="entry name" value="P-loop containing nucleotide triphosphate hydrolases"/>
    <property type="match status" value="2"/>
</dbReference>
<comment type="catalytic activity">
    <reaction evidence="14 16">
        <text>ATP + H2O = ADP + phosphate + H(+)</text>
        <dbReference type="Rhea" id="RHEA:13065"/>
        <dbReference type="ChEBI" id="CHEBI:15377"/>
        <dbReference type="ChEBI" id="CHEBI:15378"/>
        <dbReference type="ChEBI" id="CHEBI:30616"/>
        <dbReference type="ChEBI" id="CHEBI:43474"/>
        <dbReference type="ChEBI" id="CHEBI:456216"/>
        <dbReference type="EC" id="5.6.2.3"/>
    </reaction>
</comment>
<dbReference type="InterPro" id="IPR006142">
    <property type="entry name" value="INTEIN"/>
</dbReference>
<dbReference type="Pfam" id="PF14528">
    <property type="entry name" value="LAGLIDADG_3"/>
    <property type="match status" value="1"/>
</dbReference>
<dbReference type="EC" id="5.6.2.3" evidence="15 16"/>
<sequence>MTHPELPHNLEAEKATLGSILLNREAIVAVAPWLMSEFFYMERHAQIYEAMLACYNARIPPDTRTVAEELRRRSRLDVVGGVAYLSDLVDTVPTSYHVEYYARIIERTALLRKLINAGGKIAALGYNEQDELEDTPDKAEQTLFDISQRRATQDFVPISQVIDNYYEQINYLQEHRGEVVGVPTGFRDLDEITGGLQQSDLIILAARPSVGKCVAAWTLIDDPVSGERITIEECVRRKLPSVHGIDAFGRVRPALIGAWIDSGVKPCFRVRTWSGRTLDVTGNHPLLTASGWRPVSALAPGQAIAVPRAVPAFGQREDWSLAQVRLLAYFIAEGSLTGSSPAFTNTDPVIIDDFTRTIGELFPTCHIRQHGISYAVSRPGRGGVPTTNPIYVWLEQLSLRGKLAREKRFPDCVWMWSKRYLAEFVRALMSCDGSIYQVSGIPRIEFTVASQHLAADLHHAFVRFGLIARLYQTKAGAWRVQMTDPDSVARYQREIGWIGEKAARFADHPYTLPQRLSNVGHPPPETWTLVRHELQRQGLSFAELARRSGETVKTGKYAGYNPHTQRSVPRTRLARYADVLGNQALAQIASPDIFWDPIVAIEPLGEHQVYDLTVPEGSNFIAQDICAHNTSFVLSLAYNIALRNQRNVGIFSLEMSRDQLVQRLLAMDSRIDTHRLRTGHVGETELQVVMSSMARLAAVPIYIEDTPGQSIMEVRSKARRLQSQYGVDIIIIDYLQLMAGKRSENRVQEVSEISRGLKALARELNVPVIALSQLSRAVEGRTSHVPMLSDLRESGSIEQDADIVMFIYREELYDKETDKKGIAELHIAKHRNGPIGVVPMRFDAATTRFDDLTYRTPEGY</sequence>
<dbReference type="PANTHER" id="PTHR30153">
    <property type="entry name" value="REPLICATIVE DNA HELICASE DNAB"/>
    <property type="match status" value="1"/>
</dbReference>
<evidence type="ECO:0000256" key="8">
    <source>
        <dbReference type="ARBA" id="ARBA00022813"/>
    </source>
</evidence>
<dbReference type="GO" id="GO:0005524">
    <property type="term" value="F:ATP binding"/>
    <property type="evidence" value="ECO:0007669"/>
    <property type="project" value="UniProtKB-UniRule"/>
</dbReference>
<keyword evidence="9 16" id="KW-0067">ATP-binding</keyword>
<dbReference type="InterPro" id="IPR003586">
    <property type="entry name" value="Hint_dom_C"/>
</dbReference>
<dbReference type="InterPro" id="IPR030934">
    <property type="entry name" value="Intein_C"/>
</dbReference>
<keyword evidence="4" id="KW-0677">Repeat</keyword>
<dbReference type="InterPro" id="IPR027434">
    <property type="entry name" value="Homing_endonucl"/>
</dbReference>
<evidence type="ECO:0000256" key="5">
    <source>
        <dbReference type="ARBA" id="ARBA00022741"/>
    </source>
</evidence>
<comment type="function">
    <text evidence="13 16">The intein is an endonuclease.</text>
</comment>
<evidence type="ECO:0000259" key="18">
    <source>
        <dbReference type="PROSITE" id="PS51199"/>
    </source>
</evidence>
<dbReference type="InterPro" id="IPR036844">
    <property type="entry name" value="Hint_dom_sf"/>
</dbReference>
<evidence type="ECO:0000256" key="11">
    <source>
        <dbReference type="ARBA" id="ARBA00023125"/>
    </source>
</evidence>
<dbReference type="Gene3D" id="1.10.860.10">
    <property type="entry name" value="DNAb Helicase, Chain A"/>
    <property type="match status" value="1"/>
</dbReference>
<keyword evidence="10" id="KW-0651">Protein splicing</keyword>
<dbReference type="SMART" id="SM00305">
    <property type="entry name" value="HintC"/>
    <property type="match status" value="1"/>
</dbReference>
<dbReference type="FunFam" id="1.10.860.10:FF:000001">
    <property type="entry name" value="Replicative DNA helicase"/>
    <property type="match status" value="1"/>
</dbReference>
<keyword evidence="12" id="KW-0413">Isomerase</keyword>
<evidence type="ECO:0000256" key="12">
    <source>
        <dbReference type="ARBA" id="ARBA00023235"/>
    </source>
</evidence>
<dbReference type="Pfam" id="PF00772">
    <property type="entry name" value="DnaB"/>
    <property type="match status" value="1"/>
</dbReference>
<evidence type="ECO:0000256" key="13">
    <source>
        <dbReference type="ARBA" id="ARBA00044940"/>
    </source>
</evidence>
<dbReference type="PROSITE" id="PS51199">
    <property type="entry name" value="SF4_HELICASE"/>
    <property type="match status" value="2"/>
</dbReference>
<accession>A0A0P9D8F2</accession>
<dbReference type="PRINTS" id="PR00379">
    <property type="entry name" value="INTEIN"/>
</dbReference>
<dbReference type="GO" id="GO:0016887">
    <property type="term" value="F:ATP hydrolysis activity"/>
    <property type="evidence" value="ECO:0007669"/>
    <property type="project" value="RHEA"/>
</dbReference>
<dbReference type="InterPro" id="IPR007693">
    <property type="entry name" value="DNA_helicase_DnaB-like_N"/>
</dbReference>
<dbReference type="PROSITE" id="PS50819">
    <property type="entry name" value="INTEIN_ENDONUCLEASE"/>
    <property type="match status" value="1"/>
</dbReference>
<keyword evidence="5 16" id="KW-0547">Nucleotide-binding</keyword>
<evidence type="ECO:0000256" key="16">
    <source>
        <dbReference type="RuleBase" id="RU362085"/>
    </source>
</evidence>
<dbReference type="InterPro" id="IPR027417">
    <property type="entry name" value="P-loop_NTPase"/>
</dbReference>
<feature type="domain" description="SF4 helicase" evidence="18">
    <location>
        <begin position="175"/>
        <end position="212"/>
    </location>
</feature>
<dbReference type="PATRIC" id="fig|186479.3.peg.403"/>
<dbReference type="Pfam" id="PF14890">
    <property type="entry name" value="Intein_splicing"/>
    <property type="match status" value="1"/>
</dbReference>
<dbReference type="SUPFAM" id="SSF52540">
    <property type="entry name" value="P-loop containing nucleoside triphosphate hydrolases"/>
    <property type="match status" value="2"/>
</dbReference>
<organism evidence="19 20">
    <name type="scientific">Kouleothrix aurantiaca</name>
    <dbReference type="NCBI Taxonomy" id="186479"/>
    <lineage>
        <taxon>Bacteria</taxon>
        <taxon>Bacillati</taxon>
        <taxon>Chloroflexota</taxon>
        <taxon>Chloroflexia</taxon>
        <taxon>Chloroflexales</taxon>
        <taxon>Roseiflexineae</taxon>
        <taxon>Roseiflexaceae</taxon>
        <taxon>Kouleothrix</taxon>
    </lineage>
</organism>
<evidence type="ECO:0000259" key="17">
    <source>
        <dbReference type="PROSITE" id="PS50819"/>
    </source>
</evidence>
<dbReference type="GO" id="GO:0004519">
    <property type="term" value="F:endonuclease activity"/>
    <property type="evidence" value="ECO:0007669"/>
    <property type="project" value="InterPro"/>
</dbReference>
<dbReference type="InterPro" id="IPR004042">
    <property type="entry name" value="Intein_endonuc_central"/>
</dbReference>
<proteinExistence type="inferred from homology"/>
<dbReference type="Proteomes" id="UP000050509">
    <property type="component" value="Unassembled WGS sequence"/>
</dbReference>
<evidence type="ECO:0000256" key="6">
    <source>
        <dbReference type="ARBA" id="ARBA00022801"/>
    </source>
</evidence>
<evidence type="ECO:0000256" key="1">
    <source>
        <dbReference type="ARBA" id="ARBA00008428"/>
    </source>
</evidence>
<evidence type="ECO:0000256" key="3">
    <source>
        <dbReference type="ARBA" id="ARBA00022705"/>
    </source>
</evidence>
<keyword evidence="6 16" id="KW-0378">Hydrolase</keyword>
<dbReference type="CDD" id="cd00081">
    <property type="entry name" value="Hint"/>
    <property type="match status" value="1"/>
</dbReference>
<dbReference type="InterPro" id="IPR006141">
    <property type="entry name" value="Intein_N"/>
</dbReference>
<dbReference type="InterPro" id="IPR003587">
    <property type="entry name" value="Hint_dom_N"/>
</dbReference>
<dbReference type="SUPFAM" id="SSF51294">
    <property type="entry name" value="Hedgehog/intein (Hint) domain"/>
    <property type="match status" value="1"/>
</dbReference>
<dbReference type="PANTHER" id="PTHR30153:SF2">
    <property type="entry name" value="REPLICATIVE DNA HELICASE"/>
    <property type="match status" value="1"/>
</dbReference>
<evidence type="ECO:0000313" key="20">
    <source>
        <dbReference type="Proteomes" id="UP000050509"/>
    </source>
</evidence>
<dbReference type="GO" id="GO:0003677">
    <property type="term" value="F:DNA binding"/>
    <property type="evidence" value="ECO:0007669"/>
    <property type="project" value="UniProtKB-UniRule"/>
</dbReference>
<keyword evidence="7 16" id="KW-0347">Helicase</keyword>
<evidence type="ECO:0000256" key="4">
    <source>
        <dbReference type="ARBA" id="ARBA00022737"/>
    </source>
</evidence>
<dbReference type="PROSITE" id="PS50817">
    <property type="entry name" value="INTEIN_N_TER"/>
    <property type="match status" value="1"/>
</dbReference>
<protein>
    <recommendedName>
        <fullName evidence="15 16">Replicative DNA helicase</fullName>
        <ecNumber evidence="15 16">5.6.2.3</ecNumber>
    </recommendedName>
</protein>
<evidence type="ECO:0000256" key="2">
    <source>
        <dbReference type="ARBA" id="ARBA00022515"/>
    </source>
</evidence>
<evidence type="ECO:0000256" key="10">
    <source>
        <dbReference type="ARBA" id="ARBA00023000"/>
    </source>
</evidence>
<dbReference type="GO" id="GO:1990077">
    <property type="term" value="C:primosome complex"/>
    <property type="evidence" value="ECO:0007669"/>
    <property type="project" value="UniProtKB-UniRule"/>
</dbReference>
<comment type="function">
    <text evidence="16">The main replicative DNA helicase, it participates in initiation and elongation during chromosome replication. Travels ahead of the DNA replisome, separating dsDNA into templates for DNA synthesis. A processive ATP-dependent 5'-3' DNA helicase it has DNA-dependent ATPase activity.</text>
</comment>
<dbReference type="PROSITE" id="PS50818">
    <property type="entry name" value="INTEIN_C_TER"/>
    <property type="match status" value="1"/>
</dbReference>
<dbReference type="InterPro" id="IPR016136">
    <property type="entry name" value="DNA_helicase_N/primase_C"/>
</dbReference>
<keyword evidence="11 16" id="KW-0238">DNA-binding</keyword>
<feature type="domain" description="SF4 helicase" evidence="18">
    <location>
        <begin position="630"/>
        <end position="856"/>
    </location>
</feature>
<dbReference type="InterPro" id="IPR036185">
    <property type="entry name" value="DNA_heli_DnaB-like_N_sf"/>
</dbReference>
<evidence type="ECO:0000313" key="19">
    <source>
        <dbReference type="EMBL" id="KPV54123.1"/>
    </source>
</evidence>
<evidence type="ECO:0000256" key="9">
    <source>
        <dbReference type="ARBA" id="ARBA00022840"/>
    </source>
</evidence>
<comment type="caution">
    <text evidence="19">The sequence shown here is derived from an EMBL/GenBank/DDBJ whole genome shotgun (WGS) entry which is preliminary data.</text>
</comment>
<dbReference type="EMBL" id="LJCR01000109">
    <property type="protein sequence ID" value="KPV54123.1"/>
    <property type="molecule type" value="Genomic_DNA"/>
</dbReference>